<organism evidence="1 2">
    <name type="scientific">Caenorhabditis remanei</name>
    <name type="common">Caenorhabditis vulgaris</name>
    <dbReference type="NCBI Taxonomy" id="31234"/>
    <lineage>
        <taxon>Eukaryota</taxon>
        <taxon>Metazoa</taxon>
        <taxon>Ecdysozoa</taxon>
        <taxon>Nematoda</taxon>
        <taxon>Chromadorea</taxon>
        <taxon>Rhabditida</taxon>
        <taxon>Rhabditina</taxon>
        <taxon>Rhabditomorpha</taxon>
        <taxon>Rhabditoidea</taxon>
        <taxon>Rhabditidae</taxon>
        <taxon>Peloderinae</taxon>
        <taxon>Caenorhabditis</taxon>
    </lineage>
</organism>
<dbReference type="AlphaFoldDB" id="A0A6A5G400"/>
<evidence type="ECO:0000313" key="2">
    <source>
        <dbReference type="Proteomes" id="UP000483820"/>
    </source>
</evidence>
<name>A0A6A5G400_CAERE</name>
<dbReference type="RefSeq" id="XP_053580114.1">
    <property type="nucleotide sequence ID" value="XM_053736548.1"/>
</dbReference>
<dbReference type="KEGG" id="crq:GCK72_025909"/>
<evidence type="ECO:0000313" key="1">
    <source>
        <dbReference type="EMBL" id="KAF1749441.1"/>
    </source>
</evidence>
<accession>A0A6A5G400</accession>
<dbReference type="Proteomes" id="UP000483820">
    <property type="component" value="Chromosome X"/>
</dbReference>
<comment type="caution">
    <text evidence="1">The sequence shown here is derived from an EMBL/GenBank/DDBJ whole genome shotgun (WGS) entry which is preliminary data.</text>
</comment>
<dbReference type="EMBL" id="WUAV01000006">
    <property type="protein sequence ID" value="KAF1749441.1"/>
    <property type="molecule type" value="Genomic_DNA"/>
</dbReference>
<reference evidence="1 2" key="1">
    <citation type="submission" date="2019-12" db="EMBL/GenBank/DDBJ databases">
        <title>Chromosome-level assembly of the Caenorhabditis remanei genome.</title>
        <authorList>
            <person name="Teterina A.A."/>
            <person name="Willis J.H."/>
            <person name="Phillips P.C."/>
        </authorList>
    </citation>
    <scope>NUCLEOTIDE SEQUENCE [LARGE SCALE GENOMIC DNA]</scope>
    <source>
        <strain evidence="1 2">PX506</strain>
        <tissue evidence="1">Whole organism</tissue>
    </source>
</reference>
<dbReference type="PANTHER" id="PTHR31379:SF1">
    <property type="entry name" value="F-BOX C PROTEIN-RELATED"/>
    <property type="match status" value="1"/>
</dbReference>
<dbReference type="CTD" id="78777971"/>
<dbReference type="GeneID" id="78777971"/>
<dbReference type="PANTHER" id="PTHR31379">
    <property type="entry name" value="F-BOX C PROTEIN-RELATED-RELATED"/>
    <property type="match status" value="1"/>
</dbReference>
<proteinExistence type="predicted"/>
<protein>
    <submittedName>
        <fullName evidence="1">Uncharacterized protein</fullName>
    </submittedName>
</protein>
<dbReference type="InterPro" id="IPR021942">
    <property type="entry name" value="DUF3557"/>
</dbReference>
<sequence length="200" mass="22630">MEPVSLSYQTIKCLLPLIEANRRFHICNRVPFIRGLEKTVPFEVDQLVIHGTDIYGKCTINNITYRFGVVKIVPKVGYPESLLQDNREGGAEEDSSVRELKDNLSKLKISAGDVNRNNTSKVVNSKVPTEKFCVAITNGKTTVLRLFNIKDGTTSLKYFNKVMTTQLEKAFIPFNVQITNWKTPTEYVIKFLAVNKNVAK</sequence>
<gene>
    <name evidence="1" type="ORF">GCK72_025909</name>
</gene>